<comment type="caution">
    <text evidence="2">The sequence shown here is derived from an EMBL/GenBank/DDBJ whole genome shotgun (WGS) entry which is preliminary data.</text>
</comment>
<gene>
    <name evidence="2" type="ORF">NE398_16900</name>
</gene>
<dbReference type="RefSeq" id="WP_216684677.1">
    <property type="nucleotide sequence ID" value="NZ_JAHLZG010000002.1"/>
</dbReference>
<organism evidence="2 3">
    <name type="scientific">Clostridium tertium</name>
    <dbReference type="NCBI Taxonomy" id="1559"/>
    <lineage>
        <taxon>Bacteria</taxon>
        <taxon>Bacillati</taxon>
        <taxon>Bacillota</taxon>
        <taxon>Clostridia</taxon>
        <taxon>Eubacteriales</taxon>
        <taxon>Clostridiaceae</taxon>
        <taxon>Clostridium</taxon>
    </lineage>
</organism>
<protein>
    <submittedName>
        <fullName evidence="2">DUF4355 domain-containing protein</fullName>
    </submittedName>
</protein>
<evidence type="ECO:0000256" key="1">
    <source>
        <dbReference type="SAM" id="Coils"/>
    </source>
</evidence>
<feature type="coiled-coil region" evidence="1">
    <location>
        <begin position="95"/>
        <end position="122"/>
    </location>
</feature>
<sequence length="205" mass="23256">MKKRELLDLLKDIEDDTDINEAILGIEDFAKSSEFDVSKITLEDFKKLLDNNVEIRGYWNHEKDVVVGNTRKKYEEVDLPKKIEEAVKAKNNQGKEPWEIELAEERAKREALEKQITLEKSKANYSKILSEKKLSPELLDYLPYENGDEAINKVIETFSNIISSGITAGVNSKITENPPIPESGQGLGNIDGVEQAFFERTGLKL</sequence>
<dbReference type="InterPro" id="IPR025580">
    <property type="entry name" value="Gp46"/>
</dbReference>
<evidence type="ECO:0000313" key="3">
    <source>
        <dbReference type="Proteomes" id="UP001141183"/>
    </source>
</evidence>
<name>A0A9X3XNB1_9CLOT</name>
<accession>A0A9X3XNB1</accession>
<reference evidence="2" key="1">
    <citation type="submission" date="2022-05" db="EMBL/GenBank/DDBJ databases">
        <title>Draft genome sequence of Clostridium tertium strain CP3 isolated from Peru.</title>
        <authorList>
            <person name="Hurtado R."/>
            <person name="Lima L."/>
            <person name="Sousa T."/>
            <person name="Jaiswal A.K."/>
            <person name="Tiwari S."/>
            <person name="Maturrano L."/>
            <person name="Brenig B."/>
            <person name="Azevedo V."/>
        </authorList>
    </citation>
    <scope>NUCLEOTIDE SEQUENCE</scope>
    <source>
        <strain evidence="2">CP3</strain>
    </source>
</reference>
<dbReference type="Proteomes" id="UP001141183">
    <property type="component" value="Unassembled WGS sequence"/>
</dbReference>
<proteinExistence type="predicted"/>
<dbReference type="AlphaFoldDB" id="A0A9X3XNB1"/>
<keyword evidence="3" id="KW-1185">Reference proteome</keyword>
<dbReference type="Pfam" id="PF14265">
    <property type="entry name" value="DUF4355"/>
    <property type="match status" value="1"/>
</dbReference>
<keyword evidence="1" id="KW-0175">Coiled coil</keyword>
<evidence type="ECO:0000313" key="2">
    <source>
        <dbReference type="EMBL" id="MDC4241816.1"/>
    </source>
</evidence>
<dbReference type="EMBL" id="JAMRYU010000020">
    <property type="protein sequence ID" value="MDC4241816.1"/>
    <property type="molecule type" value="Genomic_DNA"/>
</dbReference>